<accession>A0A0R2BE47</accession>
<feature type="domain" description="BD-FAE-like" evidence="2">
    <location>
        <begin position="66"/>
        <end position="150"/>
    </location>
</feature>
<dbReference type="InterPro" id="IPR050300">
    <property type="entry name" value="GDXG_lipolytic_enzyme"/>
</dbReference>
<evidence type="ECO:0000313" key="4">
    <source>
        <dbReference type="Proteomes" id="UP000051612"/>
    </source>
</evidence>
<dbReference type="RefSeq" id="WP_056959116.1">
    <property type="nucleotide sequence ID" value="NZ_AYYN01000089.1"/>
</dbReference>
<dbReference type="EMBL" id="AYYN01000089">
    <property type="protein sequence ID" value="KRM74713.1"/>
    <property type="molecule type" value="Genomic_DNA"/>
</dbReference>
<sequence length="259" mass="29378">MEQNSIINFNEPLVPRYPKIQTNLVYAFKDGHPLTLNLITPPVLPNVKAHFPLLIYVPDVDEHNMVKIDERFAQMLEIAKRGYAVALISYRTNTDVTAMVKDIHSATRFLLDHAFKYELDPYRYLLFGEGLGGYLSSLSILDQGQQRANDEDVRRSPLRYKGCLLLETSLTPHPFSGPFLSELLLQNTQKLPPLLILNGTADNTLTDKQATELLSTIQSRGSEVSLFNFEGATLSSDAFFTPYSLDFLFEFIKHSFTKK</sequence>
<dbReference type="InterPro" id="IPR049492">
    <property type="entry name" value="BD-FAE-like_dom"/>
</dbReference>
<dbReference type="Pfam" id="PF20434">
    <property type="entry name" value="BD-FAE"/>
    <property type="match status" value="1"/>
</dbReference>
<evidence type="ECO:0000256" key="1">
    <source>
        <dbReference type="ARBA" id="ARBA00022801"/>
    </source>
</evidence>
<proteinExistence type="predicted"/>
<dbReference type="AlphaFoldDB" id="A0A0R2BE47"/>
<gene>
    <name evidence="3" type="ORF">FC48_GL000312</name>
</gene>
<protein>
    <recommendedName>
        <fullName evidence="2">BD-FAE-like domain-containing protein</fullName>
    </recommendedName>
</protein>
<dbReference type="Proteomes" id="UP000051612">
    <property type="component" value="Unassembled WGS sequence"/>
</dbReference>
<dbReference type="PANTHER" id="PTHR48081">
    <property type="entry name" value="AB HYDROLASE SUPERFAMILY PROTEIN C4A8.06C"/>
    <property type="match status" value="1"/>
</dbReference>
<dbReference type="SUPFAM" id="SSF53474">
    <property type="entry name" value="alpha/beta-Hydrolases"/>
    <property type="match status" value="1"/>
</dbReference>
<evidence type="ECO:0000313" key="3">
    <source>
        <dbReference type="EMBL" id="KRM74713.1"/>
    </source>
</evidence>
<dbReference type="PATRIC" id="fig|1423772.3.peg.342"/>
<dbReference type="GO" id="GO:0016787">
    <property type="term" value="F:hydrolase activity"/>
    <property type="evidence" value="ECO:0007669"/>
    <property type="project" value="UniProtKB-KW"/>
</dbReference>
<evidence type="ECO:0000259" key="2">
    <source>
        <dbReference type="Pfam" id="PF20434"/>
    </source>
</evidence>
<dbReference type="InterPro" id="IPR029058">
    <property type="entry name" value="AB_hydrolase_fold"/>
</dbReference>
<name>A0A0R2BE47_9LACO</name>
<keyword evidence="1" id="KW-0378">Hydrolase</keyword>
<organism evidence="3 4">
    <name type="scientific">Ligilactobacillus murinus DSM 20452 = NBRC 14221</name>
    <dbReference type="NCBI Taxonomy" id="1423772"/>
    <lineage>
        <taxon>Bacteria</taxon>
        <taxon>Bacillati</taxon>
        <taxon>Bacillota</taxon>
        <taxon>Bacilli</taxon>
        <taxon>Lactobacillales</taxon>
        <taxon>Lactobacillaceae</taxon>
        <taxon>Ligilactobacillus</taxon>
    </lineage>
</organism>
<reference evidence="3 4" key="1">
    <citation type="journal article" date="2015" name="Genome Announc.">
        <title>Expanding the biotechnology potential of lactobacilli through comparative genomics of 213 strains and associated genera.</title>
        <authorList>
            <person name="Sun Z."/>
            <person name="Harris H.M."/>
            <person name="McCann A."/>
            <person name="Guo C."/>
            <person name="Argimon S."/>
            <person name="Zhang W."/>
            <person name="Yang X."/>
            <person name="Jeffery I.B."/>
            <person name="Cooney J.C."/>
            <person name="Kagawa T.F."/>
            <person name="Liu W."/>
            <person name="Song Y."/>
            <person name="Salvetti E."/>
            <person name="Wrobel A."/>
            <person name="Rasinkangas P."/>
            <person name="Parkhill J."/>
            <person name="Rea M.C."/>
            <person name="O'Sullivan O."/>
            <person name="Ritari J."/>
            <person name="Douillard F.P."/>
            <person name="Paul Ross R."/>
            <person name="Yang R."/>
            <person name="Briner A.E."/>
            <person name="Felis G.E."/>
            <person name="de Vos W.M."/>
            <person name="Barrangou R."/>
            <person name="Klaenhammer T.R."/>
            <person name="Caufield P.W."/>
            <person name="Cui Y."/>
            <person name="Zhang H."/>
            <person name="O'Toole P.W."/>
        </authorList>
    </citation>
    <scope>NUCLEOTIDE SEQUENCE [LARGE SCALE GENOMIC DNA]</scope>
    <source>
        <strain evidence="3 4">DSM 20452</strain>
    </source>
</reference>
<dbReference type="Gene3D" id="3.40.50.1820">
    <property type="entry name" value="alpha/beta hydrolase"/>
    <property type="match status" value="1"/>
</dbReference>
<comment type="caution">
    <text evidence="3">The sequence shown here is derived from an EMBL/GenBank/DDBJ whole genome shotgun (WGS) entry which is preliminary data.</text>
</comment>